<dbReference type="Gene3D" id="1.10.3300.10">
    <property type="entry name" value="Jann2411-like domain"/>
    <property type="match status" value="1"/>
</dbReference>
<keyword evidence="3" id="KW-1185">Reference proteome</keyword>
<reference evidence="2" key="1">
    <citation type="submission" date="2015-06" db="EMBL/GenBank/DDBJ databases">
        <authorList>
            <person name="Liu B."/>
            <person name="Wang J."/>
            <person name="Zhu Y."/>
            <person name="Liu G."/>
            <person name="Chen Q."/>
            <person name="Zheng C."/>
            <person name="Che J."/>
            <person name="Ge C."/>
            <person name="Shi H."/>
            <person name="Pan Z."/>
            <person name="Liu X."/>
        </authorList>
    </citation>
    <scope>NUCLEOTIDE SEQUENCE [LARGE SCALE GENOMIC DNA]</scope>
    <source>
        <strain evidence="2">DSM 16346</strain>
    </source>
</reference>
<sequence length="209" mass="23776">MLHYVIINVKDKAKKVCFTMIQKTNFPHFSEYLFINLMNTLKMHNHNPIDLLSTEADVVQWIALMEENNLLTPTQVEVLGNDSTHLSDVQHFRDHCREHFASNDSEANLIDVLTNTTKSTPLSFKIEDNNLIPIPSEGGTKGLLSLISFQMLLHETNGVLGKVKACENEECLAFFVNQKGKRKWCSMEVCGNRTKAKKHYSKSKASQHT</sequence>
<accession>A0A0J6D4F2</accession>
<dbReference type="SUPFAM" id="SSF160904">
    <property type="entry name" value="Jann2411-like"/>
    <property type="match status" value="1"/>
</dbReference>
<dbReference type="Pfam" id="PF11706">
    <property type="entry name" value="zf-CGNR"/>
    <property type="match status" value="1"/>
</dbReference>
<feature type="domain" description="Zinc finger CGNR" evidence="1">
    <location>
        <begin position="163"/>
        <end position="202"/>
    </location>
</feature>
<dbReference type="PANTHER" id="PTHR35525">
    <property type="entry name" value="BLL6575 PROTEIN"/>
    <property type="match status" value="1"/>
</dbReference>
<organism evidence="2 3">
    <name type="scientific">Guptibacillus hwajinpoensis</name>
    <dbReference type="NCBI Taxonomy" id="208199"/>
    <lineage>
        <taxon>Bacteria</taxon>
        <taxon>Bacillati</taxon>
        <taxon>Bacillota</taxon>
        <taxon>Bacilli</taxon>
        <taxon>Bacillales</taxon>
        <taxon>Guptibacillaceae</taxon>
        <taxon>Guptibacillus</taxon>
    </lineage>
</organism>
<dbReference type="PANTHER" id="PTHR35525:SF3">
    <property type="entry name" value="BLL6575 PROTEIN"/>
    <property type="match status" value="1"/>
</dbReference>
<dbReference type="Proteomes" id="UP000035996">
    <property type="component" value="Unassembled WGS sequence"/>
</dbReference>
<dbReference type="InterPro" id="IPR010852">
    <property type="entry name" value="ABATE"/>
</dbReference>
<comment type="caution">
    <text evidence="2">The sequence shown here is derived from an EMBL/GenBank/DDBJ whole genome shotgun (WGS) entry which is preliminary data.</text>
</comment>
<evidence type="ECO:0000313" key="3">
    <source>
        <dbReference type="Proteomes" id="UP000035996"/>
    </source>
</evidence>
<gene>
    <name evidence="2" type="ORF">AB986_08115</name>
</gene>
<dbReference type="PATRIC" id="fig|157733.3.peg.3901"/>
<protein>
    <recommendedName>
        <fullName evidence="1">Zinc finger CGNR domain-containing protein</fullName>
    </recommendedName>
</protein>
<evidence type="ECO:0000313" key="2">
    <source>
        <dbReference type="EMBL" id="KMM39179.1"/>
    </source>
</evidence>
<dbReference type="STRING" id="157733.AB986_08115"/>
<evidence type="ECO:0000259" key="1">
    <source>
        <dbReference type="Pfam" id="PF11706"/>
    </source>
</evidence>
<proteinExistence type="predicted"/>
<dbReference type="InterPro" id="IPR023286">
    <property type="entry name" value="ABATE_dom_sf"/>
</dbReference>
<dbReference type="AlphaFoldDB" id="A0A0J6D4F2"/>
<dbReference type="InterPro" id="IPR021005">
    <property type="entry name" value="Znf_CGNR"/>
</dbReference>
<name>A0A0J6D4F2_9BACL</name>
<dbReference type="EMBL" id="LELK01000001">
    <property type="protein sequence ID" value="KMM39179.1"/>
    <property type="molecule type" value="Genomic_DNA"/>
</dbReference>